<evidence type="ECO:0000256" key="5">
    <source>
        <dbReference type="SAM" id="MobiDB-lite"/>
    </source>
</evidence>
<dbReference type="PANTHER" id="PTHR21389">
    <property type="entry name" value="P53 INDUCED PROTEIN"/>
    <property type="match status" value="1"/>
</dbReference>
<evidence type="ECO:0000313" key="7">
    <source>
        <dbReference type="EMBL" id="WWC89435.1"/>
    </source>
</evidence>
<feature type="region of interest" description="Disordered" evidence="5">
    <location>
        <begin position="1"/>
        <end position="37"/>
    </location>
</feature>
<feature type="transmembrane region" description="Helical" evidence="6">
    <location>
        <begin position="203"/>
        <end position="222"/>
    </location>
</feature>
<dbReference type="Proteomes" id="UP001355207">
    <property type="component" value="Chromosome 5"/>
</dbReference>
<evidence type="ECO:0000256" key="4">
    <source>
        <dbReference type="ARBA" id="ARBA00023136"/>
    </source>
</evidence>
<feature type="transmembrane region" description="Helical" evidence="6">
    <location>
        <begin position="338"/>
        <end position="367"/>
    </location>
</feature>
<proteinExistence type="predicted"/>
<dbReference type="PANTHER" id="PTHR21389:SF0">
    <property type="entry name" value="ETOPOSIDE-INDUCED PROTEIN 2.4 HOMOLOG"/>
    <property type="match status" value="1"/>
</dbReference>
<dbReference type="RefSeq" id="XP_066076198.1">
    <property type="nucleotide sequence ID" value="XM_066220101.1"/>
</dbReference>
<dbReference type="Pfam" id="PF07264">
    <property type="entry name" value="EI24"/>
    <property type="match status" value="1"/>
</dbReference>
<evidence type="ECO:0000313" key="8">
    <source>
        <dbReference type="Proteomes" id="UP001355207"/>
    </source>
</evidence>
<evidence type="ECO:0000256" key="6">
    <source>
        <dbReference type="SAM" id="Phobius"/>
    </source>
</evidence>
<organism evidence="7 8">
    <name type="scientific">Kwoniella dendrophila CBS 6074</name>
    <dbReference type="NCBI Taxonomy" id="1295534"/>
    <lineage>
        <taxon>Eukaryota</taxon>
        <taxon>Fungi</taxon>
        <taxon>Dikarya</taxon>
        <taxon>Basidiomycota</taxon>
        <taxon>Agaricomycotina</taxon>
        <taxon>Tremellomycetes</taxon>
        <taxon>Tremellales</taxon>
        <taxon>Cryptococcaceae</taxon>
        <taxon>Kwoniella</taxon>
    </lineage>
</organism>
<keyword evidence="3 6" id="KW-1133">Transmembrane helix</keyword>
<evidence type="ECO:0000256" key="2">
    <source>
        <dbReference type="ARBA" id="ARBA00022692"/>
    </source>
</evidence>
<sequence length="518" mass="56928">MLHRRPGPAGPSSPYSSSSPSQSGSNSSRPGIPNINKAYTPLRRQSANLYPNSNNNNGGAAKYTIPQASPLNLGGSTSSYTGGGGLNSPTLDLNDYGYGSNTYGSGGSGNVSLGEDWKSGTYIGKRIREIIEHIGLGLKDALRLERSWDLVWSDRELRTLVLKSTMINLLSLLSLSLGSLIFSPIFVHPISELMENKTKKMGMWYNLLLSWPVFIVCFWINASWGPSISKRAQSILHPSHRFQPSPTSTPTTSSFSSSIPKPAPFAKIFQAITRILLISDFTLISRLIGLLPIFGKWGSLTYMCVIDAYYCFEWNFTSKQWPLDYRISYMQDRTAYMIGFGFPATFLTAFGPPLVNMAIFALIYPFFVLQAIQSKPPASTSSSSVFIPSTPSPQASLPSSPIGGEMSLNDSFFANTSKPPSGLSRNKKFELKLPIFWLASYALQGLKWLEEAASRDRSESRVNYNNYNNNNILNVNGYANNLSNSSYGSPGMNGNGLGLRNVQQLNNSLAERKGKRLQ</sequence>
<dbReference type="GO" id="GO:0016020">
    <property type="term" value="C:membrane"/>
    <property type="evidence" value="ECO:0007669"/>
    <property type="project" value="UniProtKB-SubCell"/>
</dbReference>
<dbReference type="GeneID" id="91095029"/>
<dbReference type="GO" id="GO:0016236">
    <property type="term" value="P:macroautophagy"/>
    <property type="evidence" value="ECO:0007669"/>
    <property type="project" value="TreeGrafter"/>
</dbReference>
<comment type="subcellular location">
    <subcellularLocation>
        <location evidence="1">Membrane</location>
        <topology evidence="1">Multi-pass membrane protein</topology>
    </subcellularLocation>
</comment>
<keyword evidence="8" id="KW-1185">Reference proteome</keyword>
<reference evidence="7 8" key="1">
    <citation type="submission" date="2024-01" db="EMBL/GenBank/DDBJ databases">
        <title>Comparative genomics of Cryptococcus and Kwoniella reveals pathogenesis evolution and contrasting modes of karyotype evolution via chromosome fusion or intercentromeric recombination.</title>
        <authorList>
            <person name="Coelho M.A."/>
            <person name="David-Palma M."/>
            <person name="Shea T."/>
            <person name="Bowers K."/>
            <person name="McGinley-Smith S."/>
            <person name="Mohammad A.W."/>
            <person name="Gnirke A."/>
            <person name="Yurkov A.M."/>
            <person name="Nowrousian M."/>
            <person name="Sun S."/>
            <person name="Cuomo C.A."/>
            <person name="Heitman J."/>
        </authorList>
    </citation>
    <scope>NUCLEOTIDE SEQUENCE [LARGE SCALE GENOMIC DNA]</scope>
    <source>
        <strain evidence="7 8">CBS 6074</strain>
    </source>
</reference>
<accession>A0AAX4JXZ3</accession>
<dbReference type="EMBL" id="CP144102">
    <property type="protein sequence ID" value="WWC89435.1"/>
    <property type="molecule type" value="Genomic_DNA"/>
</dbReference>
<gene>
    <name evidence="7" type="ORF">L201_004359</name>
</gene>
<name>A0AAX4JXZ3_9TREE</name>
<dbReference type="AlphaFoldDB" id="A0AAX4JXZ3"/>
<dbReference type="GO" id="GO:0005783">
    <property type="term" value="C:endoplasmic reticulum"/>
    <property type="evidence" value="ECO:0007669"/>
    <property type="project" value="TreeGrafter"/>
</dbReference>
<evidence type="ECO:0000256" key="1">
    <source>
        <dbReference type="ARBA" id="ARBA00004141"/>
    </source>
</evidence>
<evidence type="ECO:0000256" key="3">
    <source>
        <dbReference type="ARBA" id="ARBA00022989"/>
    </source>
</evidence>
<feature type="transmembrane region" description="Helical" evidence="6">
    <location>
        <begin position="167"/>
        <end position="191"/>
    </location>
</feature>
<keyword evidence="4 6" id="KW-0472">Membrane</keyword>
<evidence type="ECO:0008006" key="9">
    <source>
        <dbReference type="Google" id="ProtNLM"/>
    </source>
</evidence>
<feature type="compositionally biased region" description="Low complexity" evidence="5">
    <location>
        <begin position="10"/>
        <end position="31"/>
    </location>
</feature>
<keyword evidence="2 6" id="KW-0812">Transmembrane</keyword>
<dbReference type="InterPro" id="IPR059112">
    <property type="entry name" value="CysZ/EI24"/>
</dbReference>
<protein>
    <recommendedName>
        <fullName evidence="9">Etoposide-induced protein 2.4-domain-containing protein</fullName>
    </recommendedName>
</protein>